<dbReference type="RefSeq" id="XP_060409254.1">
    <property type="nucleotide sequence ID" value="XM_060555727.1"/>
</dbReference>
<dbReference type="EMBL" id="JAHLJV010000088">
    <property type="protein sequence ID" value="KAK1573662.1"/>
    <property type="molecule type" value="Genomic_DNA"/>
</dbReference>
<evidence type="ECO:0000313" key="2">
    <source>
        <dbReference type="Proteomes" id="UP001230504"/>
    </source>
</evidence>
<dbReference type="GeneID" id="85439967"/>
<comment type="caution">
    <text evidence="1">The sequence shown here is derived from an EMBL/GenBank/DDBJ whole genome shotgun (WGS) entry which is preliminary data.</text>
</comment>
<organism evidence="1 2">
    <name type="scientific">Colletotrichum navitas</name>
    <dbReference type="NCBI Taxonomy" id="681940"/>
    <lineage>
        <taxon>Eukaryota</taxon>
        <taxon>Fungi</taxon>
        <taxon>Dikarya</taxon>
        <taxon>Ascomycota</taxon>
        <taxon>Pezizomycotina</taxon>
        <taxon>Sordariomycetes</taxon>
        <taxon>Hypocreomycetidae</taxon>
        <taxon>Glomerellales</taxon>
        <taxon>Glomerellaceae</taxon>
        <taxon>Colletotrichum</taxon>
        <taxon>Colletotrichum graminicola species complex</taxon>
    </lineage>
</organism>
<name>A0AAD8PP38_9PEZI</name>
<dbReference type="Proteomes" id="UP001230504">
    <property type="component" value="Unassembled WGS sequence"/>
</dbReference>
<gene>
    <name evidence="1" type="ORF">LY79DRAFT_525433</name>
</gene>
<feature type="non-terminal residue" evidence="1">
    <location>
        <position position="1"/>
    </location>
</feature>
<sequence length="52" mass="5871">NKVDRATLRWRIIAVSQKAVHLPDRSRFRVKLNPAGELKAEDCEAILAAVML</sequence>
<proteinExistence type="predicted"/>
<dbReference type="AlphaFoldDB" id="A0AAD8PP38"/>
<evidence type="ECO:0000313" key="1">
    <source>
        <dbReference type="EMBL" id="KAK1573662.1"/>
    </source>
</evidence>
<accession>A0AAD8PP38</accession>
<protein>
    <submittedName>
        <fullName evidence="1">Uncharacterized protein</fullName>
    </submittedName>
</protein>
<keyword evidence="2" id="KW-1185">Reference proteome</keyword>
<reference evidence="1" key="1">
    <citation type="submission" date="2021-06" db="EMBL/GenBank/DDBJ databases">
        <title>Comparative genomics, transcriptomics and evolutionary studies reveal genomic signatures of adaptation to plant cell wall in hemibiotrophic fungi.</title>
        <authorList>
            <consortium name="DOE Joint Genome Institute"/>
            <person name="Baroncelli R."/>
            <person name="Diaz J.F."/>
            <person name="Benocci T."/>
            <person name="Peng M."/>
            <person name="Battaglia E."/>
            <person name="Haridas S."/>
            <person name="Andreopoulos W."/>
            <person name="Labutti K."/>
            <person name="Pangilinan J."/>
            <person name="Floch G.L."/>
            <person name="Makela M.R."/>
            <person name="Henrissat B."/>
            <person name="Grigoriev I.V."/>
            <person name="Crouch J.A."/>
            <person name="De Vries R.P."/>
            <person name="Sukno S.A."/>
            <person name="Thon M.R."/>
        </authorList>
    </citation>
    <scope>NUCLEOTIDE SEQUENCE</scope>
    <source>
        <strain evidence="1">CBS 125086</strain>
    </source>
</reference>